<proteinExistence type="predicted"/>
<organism evidence="2 3">
    <name type="scientific">Escallonia rubra</name>
    <dbReference type="NCBI Taxonomy" id="112253"/>
    <lineage>
        <taxon>Eukaryota</taxon>
        <taxon>Viridiplantae</taxon>
        <taxon>Streptophyta</taxon>
        <taxon>Embryophyta</taxon>
        <taxon>Tracheophyta</taxon>
        <taxon>Spermatophyta</taxon>
        <taxon>Magnoliopsida</taxon>
        <taxon>eudicotyledons</taxon>
        <taxon>Gunneridae</taxon>
        <taxon>Pentapetalae</taxon>
        <taxon>asterids</taxon>
        <taxon>campanulids</taxon>
        <taxon>Escalloniales</taxon>
        <taxon>Escalloniaceae</taxon>
        <taxon>Escallonia</taxon>
    </lineage>
</organism>
<reference evidence="2" key="1">
    <citation type="submission" date="2022-12" db="EMBL/GenBank/DDBJ databases">
        <title>Draft genome assemblies for two species of Escallonia (Escalloniales).</title>
        <authorList>
            <person name="Chanderbali A."/>
            <person name="Dervinis C."/>
            <person name="Anghel I."/>
            <person name="Soltis D."/>
            <person name="Soltis P."/>
            <person name="Zapata F."/>
        </authorList>
    </citation>
    <scope>NUCLEOTIDE SEQUENCE</scope>
    <source>
        <strain evidence="2">UCBG92.1500</strain>
        <tissue evidence="2">Leaf</tissue>
    </source>
</reference>
<keyword evidence="3" id="KW-1185">Reference proteome</keyword>
<feature type="domain" description="PORR" evidence="1">
    <location>
        <begin position="35"/>
        <end position="208"/>
    </location>
</feature>
<dbReference type="PANTHER" id="PTHR31476">
    <property type="entry name" value="PROTEIN WHAT'S THIS FACTOR 1 HOMOLOG, CHLOROPLASTIC"/>
    <property type="match status" value="1"/>
</dbReference>
<sequence length="224" mass="25317">MATQILKKLTSKLPMTTTCHHTKTTSSQYVTTRARDPTFEKHMDTHKNLLKVVVVQDLLHAAPPTTLNLHRLPRPPLIEAPPEPRHCCIPPPLPPHLPRLLQPHQPYFKQTESAIKIARQEAVTVYDSLPLVIDRLVRLLSMSLTKEWLLRAVFKVWRELGLPDDFEDSVISQNPNLFGLCEAEEPNTHILKLVDEHSGSNLVAAIENLRVIECCREGCSVDGT</sequence>
<evidence type="ECO:0000259" key="1">
    <source>
        <dbReference type="Pfam" id="PF11955"/>
    </source>
</evidence>
<dbReference type="GO" id="GO:0003723">
    <property type="term" value="F:RNA binding"/>
    <property type="evidence" value="ECO:0007669"/>
    <property type="project" value="InterPro"/>
</dbReference>
<protein>
    <recommendedName>
        <fullName evidence="1">PORR domain-containing protein</fullName>
    </recommendedName>
</protein>
<dbReference type="AlphaFoldDB" id="A0AA88R5B0"/>
<comment type="caution">
    <text evidence="2">The sequence shown here is derived from an EMBL/GenBank/DDBJ whole genome shotgun (WGS) entry which is preliminary data.</text>
</comment>
<dbReference type="EMBL" id="JAVXUO010001395">
    <property type="protein sequence ID" value="KAK2982683.1"/>
    <property type="molecule type" value="Genomic_DNA"/>
</dbReference>
<evidence type="ECO:0000313" key="3">
    <source>
        <dbReference type="Proteomes" id="UP001187471"/>
    </source>
</evidence>
<dbReference type="InterPro" id="IPR045040">
    <property type="entry name" value="PORR_fam"/>
</dbReference>
<evidence type="ECO:0000313" key="2">
    <source>
        <dbReference type="EMBL" id="KAK2982683.1"/>
    </source>
</evidence>
<dbReference type="Proteomes" id="UP001187471">
    <property type="component" value="Unassembled WGS sequence"/>
</dbReference>
<gene>
    <name evidence="2" type="ORF">RJ640_010849</name>
</gene>
<dbReference type="PANTHER" id="PTHR31476:SF15">
    <property type="entry name" value="ASSOCIATED SALT-INDUCIBLE PROTEIN, PUTATIVE-RELATED"/>
    <property type="match status" value="1"/>
</dbReference>
<accession>A0AA88R5B0</accession>
<dbReference type="Pfam" id="PF11955">
    <property type="entry name" value="PORR"/>
    <property type="match status" value="1"/>
</dbReference>
<dbReference type="InterPro" id="IPR021099">
    <property type="entry name" value="PORR_domain"/>
</dbReference>
<name>A0AA88R5B0_9ASTE</name>